<organism evidence="8 9">
    <name type="scientific">Acidihalobacter aeolianus</name>
    <dbReference type="NCBI Taxonomy" id="2792603"/>
    <lineage>
        <taxon>Bacteria</taxon>
        <taxon>Pseudomonadati</taxon>
        <taxon>Pseudomonadota</taxon>
        <taxon>Gammaproteobacteria</taxon>
        <taxon>Chromatiales</taxon>
        <taxon>Ectothiorhodospiraceae</taxon>
        <taxon>Acidihalobacter</taxon>
    </lineage>
</organism>
<protein>
    <recommendedName>
        <fullName evidence="7">Cytochrome b561 bacterial/Ni-hydrogenase domain-containing protein</fullName>
    </recommendedName>
</protein>
<dbReference type="EMBL" id="CP017448">
    <property type="protein sequence ID" value="AOV16339.1"/>
    <property type="molecule type" value="Genomic_DNA"/>
</dbReference>
<dbReference type="KEGG" id="aaeo:BJI67_03970"/>
<feature type="transmembrane region" description="Helical" evidence="6">
    <location>
        <begin position="161"/>
        <end position="182"/>
    </location>
</feature>
<gene>
    <name evidence="8" type="ORF">BJI67_03970</name>
</gene>
<keyword evidence="2" id="KW-1003">Cell membrane</keyword>
<evidence type="ECO:0000256" key="2">
    <source>
        <dbReference type="ARBA" id="ARBA00022475"/>
    </source>
</evidence>
<evidence type="ECO:0000256" key="3">
    <source>
        <dbReference type="ARBA" id="ARBA00022692"/>
    </source>
</evidence>
<dbReference type="GO" id="GO:0005886">
    <property type="term" value="C:plasma membrane"/>
    <property type="evidence" value="ECO:0007669"/>
    <property type="project" value="UniProtKB-SubCell"/>
</dbReference>
<proteinExistence type="predicted"/>
<feature type="transmembrane region" description="Helical" evidence="6">
    <location>
        <begin position="115"/>
        <end position="141"/>
    </location>
</feature>
<evidence type="ECO:0000259" key="7">
    <source>
        <dbReference type="Pfam" id="PF01292"/>
    </source>
</evidence>
<dbReference type="Gene3D" id="1.20.950.20">
    <property type="entry name" value="Transmembrane di-heme cytochromes, Chain C"/>
    <property type="match status" value="1"/>
</dbReference>
<evidence type="ECO:0000313" key="9">
    <source>
        <dbReference type="Proteomes" id="UP000095342"/>
    </source>
</evidence>
<dbReference type="SUPFAM" id="SSF81342">
    <property type="entry name" value="Transmembrane di-heme cytochromes"/>
    <property type="match status" value="1"/>
</dbReference>
<sequence length="195" mass="21607">MISLSSTTKWSRPIRWLHLGLFLTITAQLFLSLVMAGPDDKHQTFIQHATLITHEYVGLLAAAIILIHWVYLAAAERVTFEHLFPWTGRGIGEVFGELGGLLRLRLPDESEQGGLAGFIHGLGLLLATAMGFTGTVMYFMLQAGRMESAGYHTAAFIHGTLANLMWAYWIGHGLIAILHQLLGHDTLRGMFRLGR</sequence>
<dbReference type="AlphaFoldDB" id="A0A1D8K5V3"/>
<dbReference type="GO" id="GO:0009055">
    <property type="term" value="F:electron transfer activity"/>
    <property type="evidence" value="ECO:0007669"/>
    <property type="project" value="InterPro"/>
</dbReference>
<feature type="transmembrane region" description="Helical" evidence="6">
    <location>
        <begin position="16"/>
        <end position="36"/>
    </location>
</feature>
<keyword evidence="5 6" id="KW-0472">Membrane</keyword>
<comment type="subcellular location">
    <subcellularLocation>
        <location evidence="1">Cell membrane</location>
        <topology evidence="1">Multi-pass membrane protein</topology>
    </subcellularLocation>
</comment>
<dbReference type="GO" id="GO:0022904">
    <property type="term" value="P:respiratory electron transport chain"/>
    <property type="evidence" value="ECO:0007669"/>
    <property type="project" value="InterPro"/>
</dbReference>
<dbReference type="Pfam" id="PF01292">
    <property type="entry name" value="Ni_hydr_CYTB"/>
    <property type="match status" value="1"/>
</dbReference>
<accession>A0A1D8K5V3</accession>
<reference evidence="8 9" key="1">
    <citation type="submission" date="2016-09" db="EMBL/GenBank/DDBJ databases">
        <title>Acidihalobacter prosperus V6 (DSM14174).</title>
        <authorList>
            <person name="Khaleque H.N."/>
            <person name="Ramsay J.P."/>
            <person name="Murphy R.J.T."/>
            <person name="Kaksonen A.H."/>
            <person name="Boxall N.J."/>
            <person name="Watkin E.L.J."/>
        </authorList>
    </citation>
    <scope>NUCLEOTIDE SEQUENCE [LARGE SCALE GENOMIC DNA]</scope>
    <source>
        <strain evidence="8 9">V6</strain>
    </source>
</reference>
<dbReference type="InterPro" id="IPR011577">
    <property type="entry name" value="Cyt_b561_bac/Ni-Hgenase"/>
</dbReference>
<feature type="transmembrane region" description="Helical" evidence="6">
    <location>
        <begin position="56"/>
        <end position="74"/>
    </location>
</feature>
<evidence type="ECO:0000256" key="1">
    <source>
        <dbReference type="ARBA" id="ARBA00004651"/>
    </source>
</evidence>
<evidence type="ECO:0000313" key="8">
    <source>
        <dbReference type="EMBL" id="AOV16339.1"/>
    </source>
</evidence>
<name>A0A1D8K5V3_9GAMM</name>
<evidence type="ECO:0000256" key="5">
    <source>
        <dbReference type="ARBA" id="ARBA00023136"/>
    </source>
</evidence>
<evidence type="ECO:0000256" key="6">
    <source>
        <dbReference type="SAM" id="Phobius"/>
    </source>
</evidence>
<keyword evidence="3 6" id="KW-0812">Transmembrane</keyword>
<feature type="domain" description="Cytochrome b561 bacterial/Ni-hydrogenase" evidence="7">
    <location>
        <begin position="10"/>
        <end position="192"/>
    </location>
</feature>
<dbReference type="InterPro" id="IPR016174">
    <property type="entry name" value="Di-haem_cyt_TM"/>
</dbReference>
<keyword evidence="9" id="KW-1185">Reference proteome</keyword>
<dbReference type="Proteomes" id="UP000095342">
    <property type="component" value="Chromosome"/>
</dbReference>
<keyword evidence="4 6" id="KW-1133">Transmembrane helix</keyword>
<evidence type="ECO:0000256" key="4">
    <source>
        <dbReference type="ARBA" id="ARBA00022989"/>
    </source>
</evidence>